<protein>
    <recommendedName>
        <fullName evidence="4">DUF327 domain-containing protein</fullName>
    </recommendedName>
</protein>
<name>A0A235F7D2_9BACL</name>
<reference evidence="2 3" key="1">
    <citation type="submission" date="2017-07" db="EMBL/GenBank/DDBJ databases">
        <title>Fictibacillus sp. nov. GDSW-R2A3 Genome sequencing and assembly.</title>
        <authorList>
            <person name="Mayilraj S."/>
        </authorList>
    </citation>
    <scope>NUCLEOTIDE SEQUENCE [LARGE SCALE GENOMIC DNA]</scope>
    <source>
        <strain evidence="2 3">GDSW-R2A3</strain>
    </source>
</reference>
<dbReference type="Proteomes" id="UP000215059">
    <property type="component" value="Unassembled WGS sequence"/>
</dbReference>
<feature type="region of interest" description="Disordered" evidence="1">
    <location>
        <begin position="1"/>
        <end position="40"/>
    </location>
</feature>
<dbReference type="SUPFAM" id="SSF158397">
    <property type="entry name" value="TM1646-like"/>
    <property type="match status" value="1"/>
</dbReference>
<sequence length="147" mass="16627">MKIGHDPRPALGAASKEGKQEIKASSSSFGEAVAKQQDKMQSEQLTRLLGDIEDQGRRLLHSQTVKDLQVYKSLVQRFVKEAVDFGLQLKQNKSWNGDGRQRTLKVVKETDEKLMELTAIMLEKENRSVQMLDKIGEIKGLLINLYT</sequence>
<evidence type="ECO:0008006" key="4">
    <source>
        <dbReference type="Google" id="ProtNLM"/>
    </source>
</evidence>
<dbReference type="Gene3D" id="1.20.120.490">
    <property type="entry name" value="Hypothetical protein TM1646-like domain"/>
    <property type="match status" value="1"/>
</dbReference>
<proteinExistence type="predicted"/>
<dbReference type="AlphaFoldDB" id="A0A235F7D2"/>
<dbReference type="InterPro" id="IPR024042">
    <property type="entry name" value="TM1646-like_dom_sf"/>
</dbReference>
<dbReference type="Pfam" id="PF03885">
    <property type="entry name" value="DUF327"/>
    <property type="match status" value="1"/>
</dbReference>
<dbReference type="EMBL" id="NOII01000007">
    <property type="protein sequence ID" value="OYD57024.1"/>
    <property type="molecule type" value="Genomic_DNA"/>
</dbReference>
<accession>A0A235F7D2</accession>
<dbReference type="RefSeq" id="WP_094253279.1">
    <property type="nucleotide sequence ID" value="NZ_JBHLXL010000003.1"/>
</dbReference>
<evidence type="ECO:0000256" key="1">
    <source>
        <dbReference type="SAM" id="MobiDB-lite"/>
    </source>
</evidence>
<dbReference type="OrthoDB" id="1680946at2"/>
<comment type="caution">
    <text evidence="2">The sequence shown here is derived from an EMBL/GenBank/DDBJ whole genome shotgun (WGS) entry which is preliminary data.</text>
</comment>
<keyword evidence="3" id="KW-1185">Reference proteome</keyword>
<evidence type="ECO:0000313" key="2">
    <source>
        <dbReference type="EMBL" id="OYD57024.1"/>
    </source>
</evidence>
<organism evidence="2 3">
    <name type="scientific">Fictibacillus aquaticus</name>
    <dbReference type="NCBI Taxonomy" id="2021314"/>
    <lineage>
        <taxon>Bacteria</taxon>
        <taxon>Bacillati</taxon>
        <taxon>Bacillota</taxon>
        <taxon>Bacilli</taxon>
        <taxon>Bacillales</taxon>
        <taxon>Fictibacillaceae</taxon>
        <taxon>Fictibacillus</taxon>
    </lineage>
</organism>
<evidence type="ECO:0000313" key="3">
    <source>
        <dbReference type="Proteomes" id="UP000215059"/>
    </source>
</evidence>
<dbReference type="InterPro" id="IPR005585">
    <property type="entry name" value="DUF327"/>
</dbReference>
<gene>
    <name evidence="2" type="ORF">CGZ90_14650</name>
</gene>